<feature type="domain" description="Glycosyltransferase subfamily 4-like N-terminal" evidence="2">
    <location>
        <begin position="108"/>
        <end position="238"/>
    </location>
</feature>
<accession>A0A1I2CFD4</accession>
<dbReference type="Pfam" id="PF00534">
    <property type="entry name" value="Glycos_transf_1"/>
    <property type="match status" value="1"/>
</dbReference>
<keyword evidence="3" id="KW-0808">Transferase</keyword>
<feature type="domain" description="Glycosyl transferase family 1" evidence="1">
    <location>
        <begin position="246"/>
        <end position="404"/>
    </location>
</feature>
<dbReference type="CDD" id="cd03794">
    <property type="entry name" value="GT4_WbuB-like"/>
    <property type="match status" value="1"/>
</dbReference>
<dbReference type="PANTHER" id="PTHR45947:SF3">
    <property type="entry name" value="SULFOQUINOVOSYL TRANSFERASE SQD2"/>
    <property type="match status" value="1"/>
</dbReference>
<dbReference type="Proteomes" id="UP000198964">
    <property type="component" value="Unassembled WGS sequence"/>
</dbReference>
<organism evidence="3 4">
    <name type="scientific">Sunxiuqinia elliptica</name>
    <dbReference type="NCBI Taxonomy" id="655355"/>
    <lineage>
        <taxon>Bacteria</taxon>
        <taxon>Pseudomonadati</taxon>
        <taxon>Bacteroidota</taxon>
        <taxon>Bacteroidia</taxon>
        <taxon>Marinilabiliales</taxon>
        <taxon>Prolixibacteraceae</taxon>
        <taxon>Sunxiuqinia</taxon>
    </lineage>
</organism>
<dbReference type="RefSeq" id="WP_170846847.1">
    <property type="nucleotide sequence ID" value="NZ_FONW01000001.1"/>
</dbReference>
<sequence length="425" mass="48773">MKKVLIITYYWPPSGGAGVQRWLKFSKYLPENGWEPLVLTVDPQKASYAQWDKTLEKEVAEHVKVYTTTTFELYNLYRLLIGKGEIPYGGFSNQQNDSIMQKLAKFVRGNLFIPDPRRGWNRYAYKKAKQLIEKYNIQTVITTSPPHSTQLIGLKLHRKLGIQWIADLRDPWTDIYYYRELGHTPIAKHIDRNLERKVLNEADQVVTVSEDMKRLFSEKLKQADCSKILVIPNGFDEEDFKLDEITADEKFVITYTGTISEAYDIDGFLKAISGLDSRLQSRIRLRFVGNIPESTVLKIQEQLPLVDLDLVGYVDHQKSVRYLLMSSMQLLVIPKIENNKGIITGKFYEYLASGKPVLAIGPKGGDLESLIHETQCGELFDYGDTDNIKLMIEEELSGPRKANRSLGVKYSRRELAKKLVQEVVV</sequence>
<evidence type="ECO:0000313" key="4">
    <source>
        <dbReference type="Proteomes" id="UP000198964"/>
    </source>
</evidence>
<reference evidence="3 4" key="1">
    <citation type="submission" date="2016-10" db="EMBL/GenBank/DDBJ databases">
        <authorList>
            <person name="de Groot N.N."/>
        </authorList>
    </citation>
    <scope>NUCLEOTIDE SEQUENCE [LARGE SCALE GENOMIC DNA]</scope>
    <source>
        <strain evidence="3 4">CGMCC 1.9156</strain>
    </source>
</reference>
<keyword evidence="4" id="KW-1185">Reference proteome</keyword>
<name>A0A1I2CFD4_9BACT</name>
<dbReference type="InterPro" id="IPR001296">
    <property type="entry name" value="Glyco_trans_1"/>
</dbReference>
<protein>
    <submittedName>
        <fullName evidence="3">Glycosyltransferase involved in cell wall bisynthesis</fullName>
    </submittedName>
</protein>
<dbReference type="EMBL" id="FONW01000001">
    <property type="protein sequence ID" value="SFE66882.1"/>
    <property type="molecule type" value="Genomic_DNA"/>
</dbReference>
<dbReference type="STRING" id="655355.SAMN05216283_101714"/>
<dbReference type="GO" id="GO:0016758">
    <property type="term" value="F:hexosyltransferase activity"/>
    <property type="evidence" value="ECO:0007669"/>
    <property type="project" value="TreeGrafter"/>
</dbReference>
<dbReference type="PANTHER" id="PTHR45947">
    <property type="entry name" value="SULFOQUINOVOSYL TRANSFERASE SQD2"/>
    <property type="match status" value="1"/>
</dbReference>
<dbReference type="InterPro" id="IPR050194">
    <property type="entry name" value="Glycosyltransferase_grp1"/>
</dbReference>
<dbReference type="Pfam" id="PF13439">
    <property type="entry name" value="Glyco_transf_4"/>
    <property type="match status" value="1"/>
</dbReference>
<gene>
    <name evidence="3" type="ORF">SAMN05216283_101714</name>
</gene>
<proteinExistence type="predicted"/>
<evidence type="ECO:0000313" key="3">
    <source>
        <dbReference type="EMBL" id="SFE66882.1"/>
    </source>
</evidence>
<evidence type="ECO:0000259" key="1">
    <source>
        <dbReference type="Pfam" id="PF00534"/>
    </source>
</evidence>
<dbReference type="SUPFAM" id="SSF53756">
    <property type="entry name" value="UDP-Glycosyltransferase/glycogen phosphorylase"/>
    <property type="match status" value="1"/>
</dbReference>
<evidence type="ECO:0000259" key="2">
    <source>
        <dbReference type="Pfam" id="PF13439"/>
    </source>
</evidence>
<dbReference type="Gene3D" id="3.40.50.2000">
    <property type="entry name" value="Glycogen Phosphorylase B"/>
    <property type="match status" value="2"/>
</dbReference>
<dbReference type="InterPro" id="IPR028098">
    <property type="entry name" value="Glyco_trans_4-like_N"/>
</dbReference>
<dbReference type="AlphaFoldDB" id="A0A1I2CFD4"/>